<dbReference type="PANTHER" id="PTHR43201:SF6">
    <property type="entry name" value="ACYL COA SYNTHETASE (EUROFUNG)"/>
    <property type="match status" value="1"/>
</dbReference>
<dbReference type="GO" id="GO:0006631">
    <property type="term" value="P:fatty acid metabolic process"/>
    <property type="evidence" value="ECO:0007669"/>
    <property type="project" value="TreeGrafter"/>
</dbReference>
<feature type="domain" description="AMP-dependent synthetase/ligase" evidence="1">
    <location>
        <begin position="244"/>
        <end position="332"/>
    </location>
</feature>
<evidence type="ECO:0000313" key="3">
    <source>
        <dbReference type="EMBL" id="RAH81310.1"/>
    </source>
</evidence>
<dbReference type="EMBL" id="KZ824796">
    <property type="protein sequence ID" value="RAH81310.1"/>
    <property type="molecule type" value="Genomic_DNA"/>
</dbReference>
<dbReference type="GeneID" id="37174379"/>
<dbReference type="AlphaFoldDB" id="A0A8T8X087"/>
<dbReference type="InterPro" id="IPR000873">
    <property type="entry name" value="AMP-dep_synth/lig_dom"/>
</dbReference>
<dbReference type="Proteomes" id="UP000249497">
    <property type="component" value="Unassembled WGS sequence"/>
</dbReference>
<sequence>MTSTAAPKSIVHGPSHPPLKLLTIGQLLSEQADRVSFREAVVAFQSGVRLTYHDLEIGTKQIARALIANGVQRGDRVAVFLGNCEVYVEIFFAVARIGAVAVLLHGTYSPNEARNVLRTTECSTLFISSSLGNRGSRAFLDYLEESNQPLAIDVPSVKRIVLVHDDRPDGSYLTSWRSFLACGDAVSPSRLGQLEDEVGGDTVCSFLLTSGTTGVPKVAMLTHANIINNAFLAGNHMTLAEERGSAPSEALWLQIKSEFGLEGFTLGYGMTETSGGVFVSKPEIADATRMPRSLVILPHTSAKVVDSRGDIVTVGQRGELCVSGYLVQKGYFKNEEKTRAAMAHDENGTLWMRTGDETFFDCEGNCCVTGRIKDIIIRGGENLYPTEIEDRLSEHPSVQGACVVGLPDDYLGQVVAAFMQQEPGTERPSDEELAVWVRSTLSYHKAPTRVFWLGDDDLPQDFPLLGSGKIRKNVLEQFGCQKLRVETACKECIGCSDA</sequence>
<feature type="domain" description="AMP-binding enzyme C-terminal" evidence="2">
    <location>
        <begin position="387"/>
        <end position="459"/>
    </location>
</feature>
<protein>
    <submittedName>
        <fullName evidence="3">Putative long-chain-fatty-acid-CoA ligase</fullName>
    </submittedName>
</protein>
<gene>
    <name evidence="3" type="ORF">BO86DRAFT_379653</name>
</gene>
<evidence type="ECO:0000259" key="1">
    <source>
        <dbReference type="Pfam" id="PF00501"/>
    </source>
</evidence>
<dbReference type="RefSeq" id="XP_025527204.1">
    <property type="nucleotide sequence ID" value="XM_025670687.1"/>
</dbReference>
<dbReference type="InterPro" id="IPR025110">
    <property type="entry name" value="AMP-bd_C"/>
</dbReference>
<organism evidence="3 4">
    <name type="scientific">Aspergillus japonicus CBS 114.51</name>
    <dbReference type="NCBI Taxonomy" id="1448312"/>
    <lineage>
        <taxon>Eukaryota</taxon>
        <taxon>Fungi</taxon>
        <taxon>Dikarya</taxon>
        <taxon>Ascomycota</taxon>
        <taxon>Pezizomycotina</taxon>
        <taxon>Eurotiomycetes</taxon>
        <taxon>Eurotiomycetidae</taxon>
        <taxon>Eurotiales</taxon>
        <taxon>Aspergillaceae</taxon>
        <taxon>Aspergillus</taxon>
        <taxon>Aspergillus subgen. Circumdati</taxon>
    </lineage>
</organism>
<keyword evidence="4" id="KW-1185">Reference proteome</keyword>
<evidence type="ECO:0000259" key="2">
    <source>
        <dbReference type="Pfam" id="PF13193"/>
    </source>
</evidence>
<reference evidence="3 4" key="1">
    <citation type="submission" date="2018-02" db="EMBL/GenBank/DDBJ databases">
        <title>The genomes of Aspergillus section Nigri reveals drivers in fungal speciation.</title>
        <authorList>
            <consortium name="DOE Joint Genome Institute"/>
            <person name="Vesth T.C."/>
            <person name="Nybo J."/>
            <person name="Theobald S."/>
            <person name="Brandl J."/>
            <person name="Frisvad J.C."/>
            <person name="Nielsen K.F."/>
            <person name="Lyhne E.K."/>
            <person name="Kogle M.E."/>
            <person name="Kuo A."/>
            <person name="Riley R."/>
            <person name="Clum A."/>
            <person name="Nolan M."/>
            <person name="Lipzen A."/>
            <person name="Salamov A."/>
            <person name="Henrissat B."/>
            <person name="Wiebenga A."/>
            <person name="De vries R.P."/>
            <person name="Grigoriev I.V."/>
            <person name="Mortensen U.H."/>
            <person name="Andersen M.R."/>
            <person name="Baker S.E."/>
        </authorList>
    </citation>
    <scope>NUCLEOTIDE SEQUENCE [LARGE SCALE GENOMIC DNA]</scope>
    <source>
        <strain evidence="3 4">CBS 114.51</strain>
    </source>
</reference>
<dbReference type="SUPFAM" id="SSF56801">
    <property type="entry name" value="Acetyl-CoA synthetase-like"/>
    <property type="match status" value="1"/>
</dbReference>
<dbReference type="Gene3D" id="3.40.50.12780">
    <property type="entry name" value="N-terminal domain of ligase-like"/>
    <property type="match status" value="2"/>
</dbReference>
<dbReference type="Pfam" id="PF00501">
    <property type="entry name" value="AMP-binding"/>
    <property type="match status" value="2"/>
</dbReference>
<dbReference type="Pfam" id="PF13193">
    <property type="entry name" value="AMP-binding_C"/>
    <property type="match status" value="1"/>
</dbReference>
<keyword evidence="3" id="KW-0436">Ligase</keyword>
<dbReference type="PROSITE" id="PS00455">
    <property type="entry name" value="AMP_BINDING"/>
    <property type="match status" value="1"/>
</dbReference>
<dbReference type="InterPro" id="IPR045851">
    <property type="entry name" value="AMP-bd_C_sf"/>
</dbReference>
<dbReference type="OrthoDB" id="10253115at2759"/>
<evidence type="ECO:0000313" key="4">
    <source>
        <dbReference type="Proteomes" id="UP000249497"/>
    </source>
</evidence>
<accession>A0A8T8X087</accession>
<feature type="domain" description="AMP-dependent synthetase/ligase" evidence="1">
    <location>
        <begin position="30"/>
        <end position="233"/>
    </location>
</feature>
<dbReference type="InterPro" id="IPR020845">
    <property type="entry name" value="AMP-binding_CS"/>
</dbReference>
<dbReference type="PANTHER" id="PTHR43201">
    <property type="entry name" value="ACYL-COA SYNTHETASE"/>
    <property type="match status" value="1"/>
</dbReference>
<dbReference type="InterPro" id="IPR042099">
    <property type="entry name" value="ANL_N_sf"/>
</dbReference>
<name>A0A8T8X087_ASPJA</name>
<dbReference type="GO" id="GO:0031956">
    <property type="term" value="F:medium-chain fatty acid-CoA ligase activity"/>
    <property type="evidence" value="ECO:0007669"/>
    <property type="project" value="TreeGrafter"/>
</dbReference>
<dbReference type="Gene3D" id="3.30.300.30">
    <property type="match status" value="1"/>
</dbReference>
<proteinExistence type="predicted"/>